<organism evidence="2">
    <name type="scientific">Rhizophora mucronata</name>
    <name type="common">Asiatic mangrove</name>
    <dbReference type="NCBI Taxonomy" id="61149"/>
    <lineage>
        <taxon>Eukaryota</taxon>
        <taxon>Viridiplantae</taxon>
        <taxon>Streptophyta</taxon>
        <taxon>Embryophyta</taxon>
        <taxon>Tracheophyta</taxon>
        <taxon>Spermatophyta</taxon>
        <taxon>Magnoliopsida</taxon>
        <taxon>eudicotyledons</taxon>
        <taxon>Gunneridae</taxon>
        <taxon>Pentapetalae</taxon>
        <taxon>rosids</taxon>
        <taxon>fabids</taxon>
        <taxon>Malpighiales</taxon>
        <taxon>Rhizophoraceae</taxon>
        <taxon>Rhizophora</taxon>
    </lineage>
</organism>
<evidence type="ECO:0000256" key="1">
    <source>
        <dbReference type="SAM" id="MobiDB-lite"/>
    </source>
</evidence>
<proteinExistence type="predicted"/>
<accession>A0A2P2MZB2</accession>
<evidence type="ECO:0000313" key="2">
    <source>
        <dbReference type="EMBL" id="MBX35558.1"/>
    </source>
</evidence>
<sequence length="38" mass="4097">MQSQATKQTSTAHGIRIVASESPKIKRNAKKGLPCAMQ</sequence>
<feature type="region of interest" description="Disordered" evidence="1">
    <location>
        <begin position="1"/>
        <end position="38"/>
    </location>
</feature>
<protein>
    <submittedName>
        <fullName evidence="2">Uncharacterized protein</fullName>
    </submittedName>
</protein>
<dbReference type="AlphaFoldDB" id="A0A2P2MZB2"/>
<name>A0A2P2MZB2_RHIMU</name>
<feature type="compositionally biased region" description="Polar residues" evidence="1">
    <location>
        <begin position="1"/>
        <end position="12"/>
    </location>
</feature>
<reference evidence="2" key="1">
    <citation type="submission" date="2018-02" db="EMBL/GenBank/DDBJ databases">
        <title>Rhizophora mucronata_Transcriptome.</title>
        <authorList>
            <person name="Meera S.P."/>
            <person name="Sreeshan A."/>
            <person name="Augustine A."/>
        </authorList>
    </citation>
    <scope>NUCLEOTIDE SEQUENCE</scope>
    <source>
        <tissue evidence="2">Leaf</tissue>
    </source>
</reference>
<dbReference type="EMBL" id="GGEC01055074">
    <property type="protein sequence ID" value="MBX35558.1"/>
    <property type="molecule type" value="Transcribed_RNA"/>
</dbReference>